<dbReference type="RefSeq" id="WP_188496408.1">
    <property type="nucleotide sequence ID" value="NZ_BMFV01000006.1"/>
</dbReference>
<comment type="caution">
    <text evidence="2">The sequence shown here is derived from an EMBL/GenBank/DDBJ whole genome shotgun (WGS) entry which is preliminary data.</text>
</comment>
<evidence type="ECO:0000313" key="2">
    <source>
        <dbReference type="EMBL" id="GGH78154.1"/>
    </source>
</evidence>
<evidence type="ECO:0000256" key="1">
    <source>
        <dbReference type="SAM" id="MobiDB-lite"/>
    </source>
</evidence>
<organism evidence="2 3">
    <name type="scientific">Pullulanibacillus pueri</name>
    <dbReference type="NCBI Taxonomy" id="1437324"/>
    <lineage>
        <taxon>Bacteria</taxon>
        <taxon>Bacillati</taxon>
        <taxon>Bacillota</taxon>
        <taxon>Bacilli</taxon>
        <taxon>Bacillales</taxon>
        <taxon>Sporolactobacillaceae</taxon>
        <taxon>Pullulanibacillus</taxon>
    </lineage>
</organism>
<sequence>METTYHKSKLGKFMLVGGLVGAAISLFDRGTRAKIAKGLGSTTTGGVKLFQTMKSDPSSVTNYIKQKADSIKMAAQDISQDLNEMADKMNGVTTSSKQAYQYAMEAGSEISAIANKLKHPMQQANTLSGTTSSSLPSQTGNDSTTTTSYNKSSSTSQSGTSARPSSLTSYTAKQTTTNQTTSQEHTSSQSQSMSDTSTTSSQKKDEPSFYDAQTTTSFASKGLDDLEDEY</sequence>
<dbReference type="Proteomes" id="UP000656813">
    <property type="component" value="Unassembled WGS sequence"/>
</dbReference>
<proteinExistence type="predicted"/>
<reference evidence="2" key="1">
    <citation type="journal article" date="2014" name="Int. J. Syst. Evol. Microbiol.">
        <title>Complete genome sequence of Corynebacterium casei LMG S-19264T (=DSM 44701T), isolated from a smear-ripened cheese.</title>
        <authorList>
            <consortium name="US DOE Joint Genome Institute (JGI-PGF)"/>
            <person name="Walter F."/>
            <person name="Albersmeier A."/>
            <person name="Kalinowski J."/>
            <person name="Ruckert C."/>
        </authorList>
    </citation>
    <scope>NUCLEOTIDE SEQUENCE</scope>
    <source>
        <strain evidence="2">CGMCC 1.12777</strain>
    </source>
</reference>
<evidence type="ECO:0008006" key="4">
    <source>
        <dbReference type="Google" id="ProtNLM"/>
    </source>
</evidence>
<gene>
    <name evidence="2" type="ORF">GCM10007096_11130</name>
</gene>
<protein>
    <recommendedName>
        <fullName evidence="4">YtxH domain-containing protein</fullName>
    </recommendedName>
</protein>
<dbReference type="AlphaFoldDB" id="A0A8J3ELA0"/>
<dbReference type="EMBL" id="BMFV01000006">
    <property type="protein sequence ID" value="GGH78154.1"/>
    <property type="molecule type" value="Genomic_DNA"/>
</dbReference>
<name>A0A8J3ELA0_9BACL</name>
<keyword evidence="3" id="KW-1185">Reference proteome</keyword>
<feature type="compositionally biased region" description="Low complexity" evidence="1">
    <location>
        <begin position="126"/>
        <end position="201"/>
    </location>
</feature>
<feature type="region of interest" description="Disordered" evidence="1">
    <location>
        <begin position="123"/>
        <end position="230"/>
    </location>
</feature>
<evidence type="ECO:0000313" key="3">
    <source>
        <dbReference type="Proteomes" id="UP000656813"/>
    </source>
</evidence>
<accession>A0A8J3ELA0</accession>
<reference evidence="2" key="2">
    <citation type="submission" date="2020-09" db="EMBL/GenBank/DDBJ databases">
        <authorList>
            <person name="Sun Q."/>
            <person name="Zhou Y."/>
        </authorList>
    </citation>
    <scope>NUCLEOTIDE SEQUENCE</scope>
    <source>
        <strain evidence="2">CGMCC 1.12777</strain>
    </source>
</reference>